<accession>A0A0E9U5U6</accession>
<protein>
    <submittedName>
        <fullName evidence="1">Uncharacterized protein</fullName>
    </submittedName>
</protein>
<organism evidence="1">
    <name type="scientific">Anguilla anguilla</name>
    <name type="common">European freshwater eel</name>
    <name type="synonym">Muraena anguilla</name>
    <dbReference type="NCBI Taxonomy" id="7936"/>
    <lineage>
        <taxon>Eukaryota</taxon>
        <taxon>Metazoa</taxon>
        <taxon>Chordata</taxon>
        <taxon>Craniata</taxon>
        <taxon>Vertebrata</taxon>
        <taxon>Euteleostomi</taxon>
        <taxon>Actinopterygii</taxon>
        <taxon>Neopterygii</taxon>
        <taxon>Teleostei</taxon>
        <taxon>Anguilliformes</taxon>
        <taxon>Anguillidae</taxon>
        <taxon>Anguilla</taxon>
    </lineage>
</organism>
<sequence length="27" mass="3112">MLSYSLSVNAYYHTHLSVSVYYLLTSV</sequence>
<dbReference type="AlphaFoldDB" id="A0A0E9U5U6"/>
<reference evidence="1" key="2">
    <citation type="journal article" date="2015" name="Fish Shellfish Immunol.">
        <title>Early steps in the European eel (Anguilla anguilla)-Vibrio vulnificus interaction in the gills: Role of the RtxA13 toxin.</title>
        <authorList>
            <person name="Callol A."/>
            <person name="Pajuelo D."/>
            <person name="Ebbesson L."/>
            <person name="Teles M."/>
            <person name="MacKenzie S."/>
            <person name="Amaro C."/>
        </authorList>
    </citation>
    <scope>NUCLEOTIDE SEQUENCE</scope>
</reference>
<evidence type="ECO:0000313" key="1">
    <source>
        <dbReference type="EMBL" id="JAH61259.1"/>
    </source>
</evidence>
<name>A0A0E9U5U6_ANGAN</name>
<reference evidence="1" key="1">
    <citation type="submission" date="2014-11" db="EMBL/GenBank/DDBJ databases">
        <authorList>
            <person name="Amaro Gonzalez C."/>
        </authorList>
    </citation>
    <scope>NUCLEOTIDE SEQUENCE</scope>
</reference>
<proteinExistence type="predicted"/>
<dbReference type="EMBL" id="GBXM01047318">
    <property type="protein sequence ID" value="JAH61259.1"/>
    <property type="molecule type" value="Transcribed_RNA"/>
</dbReference>